<evidence type="ECO:0000313" key="2">
    <source>
        <dbReference type="EMBL" id="KAB8253440.1"/>
    </source>
</evidence>
<feature type="compositionally biased region" description="Polar residues" evidence="1">
    <location>
        <begin position="1"/>
        <end position="23"/>
    </location>
</feature>
<reference evidence="2" key="1">
    <citation type="submission" date="2019-04" db="EMBL/GenBank/DDBJ databases">
        <title>Friends and foes A comparative genomics study of 23 Aspergillus species from section Flavi.</title>
        <authorList>
            <consortium name="DOE Joint Genome Institute"/>
            <person name="Kjaerbolling I."/>
            <person name="Vesth T."/>
            <person name="Frisvad J.C."/>
            <person name="Nybo J.L."/>
            <person name="Theobald S."/>
            <person name="Kildgaard S."/>
            <person name="Isbrandt T."/>
            <person name="Kuo A."/>
            <person name="Sato A."/>
            <person name="Lyhne E.K."/>
            <person name="Kogle M.E."/>
            <person name="Wiebenga A."/>
            <person name="Kun R.S."/>
            <person name="Lubbers R.J."/>
            <person name="Makela M.R."/>
            <person name="Barry K."/>
            <person name="Chovatia M."/>
            <person name="Clum A."/>
            <person name="Daum C."/>
            <person name="Haridas S."/>
            <person name="He G."/>
            <person name="LaButti K."/>
            <person name="Lipzen A."/>
            <person name="Mondo S."/>
            <person name="Riley R."/>
            <person name="Salamov A."/>
            <person name="Simmons B.A."/>
            <person name="Magnuson J.K."/>
            <person name="Henrissat B."/>
            <person name="Mortensen U.H."/>
            <person name="Larsen T.O."/>
            <person name="Devries R.P."/>
            <person name="Grigoriev I.V."/>
            <person name="Machida M."/>
            <person name="Baker S.E."/>
            <person name="Andersen M.R."/>
        </authorList>
    </citation>
    <scope>NUCLEOTIDE SEQUENCE [LARGE SCALE GENOMIC DNA]</scope>
    <source>
        <strain evidence="2">CBS 121.62</strain>
    </source>
</reference>
<accession>A0A5N6HJE3</accession>
<dbReference type="Proteomes" id="UP000325434">
    <property type="component" value="Unassembled WGS sequence"/>
</dbReference>
<evidence type="ECO:0000256" key="1">
    <source>
        <dbReference type="SAM" id="MobiDB-lite"/>
    </source>
</evidence>
<sequence length="216" mass="24724">MPPMRPTQSLDETKQSICSSQRIPSFDKPLHTLPLNPVRGSPSIDPSQTTWFDARSTPPSLSERCPSRESTEDYPVINKSDSDDLPMGVDHSPPDTLFEKHESTSRPRIITTSFLHGNRNEYPLTRTAFPTRPNHYFWEKKWDYFPELAPISALPANSNQPFNARKKKNGRPAPTFHKSYRHNNSDYPFLSRSRNAITSGVHRLFSKRFNGNGLTR</sequence>
<feature type="region of interest" description="Disordered" evidence="1">
    <location>
        <begin position="156"/>
        <end position="181"/>
    </location>
</feature>
<gene>
    <name evidence="2" type="ORF">BDV35DRAFT_333789</name>
</gene>
<dbReference type="EMBL" id="ML734551">
    <property type="protein sequence ID" value="KAB8253440.1"/>
    <property type="molecule type" value="Genomic_DNA"/>
</dbReference>
<protein>
    <submittedName>
        <fullName evidence="2">Uncharacterized protein</fullName>
    </submittedName>
</protein>
<organism evidence="2">
    <name type="scientific">Aspergillus flavus</name>
    <dbReference type="NCBI Taxonomy" id="5059"/>
    <lineage>
        <taxon>Eukaryota</taxon>
        <taxon>Fungi</taxon>
        <taxon>Dikarya</taxon>
        <taxon>Ascomycota</taxon>
        <taxon>Pezizomycotina</taxon>
        <taxon>Eurotiomycetes</taxon>
        <taxon>Eurotiomycetidae</taxon>
        <taxon>Eurotiales</taxon>
        <taxon>Aspergillaceae</taxon>
        <taxon>Aspergillus</taxon>
        <taxon>Aspergillus subgen. Circumdati</taxon>
    </lineage>
</organism>
<dbReference type="AlphaFoldDB" id="A0A5N6HJE3"/>
<proteinExistence type="predicted"/>
<dbReference type="VEuPathDB" id="FungiDB:F9C07_1843590"/>
<feature type="region of interest" description="Disordered" evidence="1">
    <location>
        <begin position="1"/>
        <end position="90"/>
    </location>
</feature>
<name>A0A5N6HJE3_ASPFL</name>